<organism evidence="18 19">
    <name type="scientific">Mucilaginibacter gossypii</name>
    <dbReference type="NCBI Taxonomy" id="551996"/>
    <lineage>
        <taxon>Bacteria</taxon>
        <taxon>Pseudomonadati</taxon>
        <taxon>Bacteroidota</taxon>
        <taxon>Sphingobacteriia</taxon>
        <taxon>Sphingobacteriales</taxon>
        <taxon>Sphingobacteriaceae</taxon>
        <taxon>Mucilaginibacter</taxon>
    </lineage>
</organism>
<feature type="domain" description="Nudix hydrolase" evidence="17">
    <location>
        <begin position="10"/>
        <end position="137"/>
    </location>
</feature>
<evidence type="ECO:0000313" key="18">
    <source>
        <dbReference type="EMBL" id="SDI09678.1"/>
    </source>
</evidence>
<evidence type="ECO:0000256" key="10">
    <source>
        <dbReference type="ARBA" id="ARBA00035861"/>
    </source>
</evidence>
<dbReference type="CDD" id="cd03425">
    <property type="entry name" value="NUDIX_MutT_NudA_like"/>
    <property type="match status" value="1"/>
</dbReference>
<evidence type="ECO:0000256" key="4">
    <source>
        <dbReference type="ARBA" id="ARBA00022705"/>
    </source>
</evidence>
<comment type="catalytic activity">
    <reaction evidence="10">
        <text>8-oxo-dGTP + H2O = 8-oxo-dGMP + diphosphate + H(+)</text>
        <dbReference type="Rhea" id="RHEA:31575"/>
        <dbReference type="ChEBI" id="CHEBI:15377"/>
        <dbReference type="ChEBI" id="CHEBI:15378"/>
        <dbReference type="ChEBI" id="CHEBI:33019"/>
        <dbReference type="ChEBI" id="CHEBI:63224"/>
        <dbReference type="ChEBI" id="CHEBI:77896"/>
        <dbReference type="EC" id="3.6.1.55"/>
    </reaction>
</comment>
<dbReference type="GO" id="GO:0044716">
    <property type="term" value="F:8-oxo-GDP phosphatase activity"/>
    <property type="evidence" value="ECO:0007669"/>
    <property type="project" value="TreeGrafter"/>
</dbReference>
<keyword evidence="3" id="KW-0515">Mutator protein</keyword>
<dbReference type="InterPro" id="IPR015797">
    <property type="entry name" value="NUDIX_hydrolase-like_dom_sf"/>
</dbReference>
<dbReference type="GO" id="GO:0006281">
    <property type="term" value="P:DNA repair"/>
    <property type="evidence" value="ECO:0007669"/>
    <property type="project" value="UniProtKB-KW"/>
</dbReference>
<evidence type="ECO:0000256" key="14">
    <source>
        <dbReference type="ARBA" id="ARBA00041592"/>
    </source>
</evidence>
<evidence type="ECO:0000256" key="2">
    <source>
        <dbReference type="ARBA" id="ARBA00005582"/>
    </source>
</evidence>
<keyword evidence="9" id="KW-0234">DNA repair</keyword>
<dbReference type="GO" id="GO:0006260">
    <property type="term" value="P:DNA replication"/>
    <property type="evidence" value="ECO:0007669"/>
    <property type="project" value="UniProtKB-KW"/>
</dbReference>
<comment type="catalytic activity">
    <reaction evidence="11">
        <text>8-oxo-GTP + H2O = 8-oxo-GMP + diphosphate + H(+)</text>
        <dbReference type="Rhea" id="RHEA:67616"/>
        <dbReference type="ChEBI" id="CHEBI:15377"/>
        <dbReference type="ChEBI" id="CHEBI:15378"/>
        <dbReference type="ChEBI" id="CHEBI:33019"/>
        <dbReference type="ChEBI" id="CHEBI:143553"/>
        <dbReference type="ChEBI" id="CHEBI:145694"/>
    </reaction>
</comment>
<evidence type="ECO:0000256" key="7">
    <source>
        <dbReference type="ARBA" id="ARBA00022801"/>
    </source>
</evidence>
<evidence type="ECO:0000256" key="12">
    <source>
        <dbReference type="ARBA" id="ARBA00038905"/>
    </source>
</evidence>
<dbReference type="GO" id="GO:0046872">
    <property type="term" value="F:metal ion binding"/>
    <property type="evidence" value="ECO:0007669"/>
    <property type="project" value="UniProtKB-KW"/>
</dbReference>
<keyword evidence="19" id="KW-1185">Reference proteome</keyword>
<evidence type="ECO:0000256" key="13">
    <source>
        <dbReference type="ARBA" id="ARBA00040794"/>
    </source>
</evidence>
<dbReference type="InterPro" id="IPR020476">
    <property type="entry name" value="Nudix_hydrolase"/>
</dbReference>
<dbReference type="GO" id="GO:0044715">
    <property type="term" value="F:8-oxo-dGDP phosphatase activity"/>
    <property type="evidence" value="ECO:0007669"/>
    <property type="project" value="TreeGrafter"/>
</dbReference>
<evidence type="ECO:0000256" key="1">
    <source>
        <dbReference type="ARBA" id="ARBA00001946"/>
    </source>
</evidence>
<dbReference type="Pfam" id="PF00293">
    <property type="entry name" value="NUDIX"/>
    <property type="match status" value="1"/>
</dbReference>
<dbReference type="InterPro" id="IPR000086">
    <property type="entry name" value="NUDIX_hydrolase_dom"/>
</dbReference>
<dbReference type="STRING" id="551996.SAMN05192573_11619"/>
<dbReference type="Gene3D" id="3.90.79.10">
    <property type="entry name" value="Nucleoside Triphosphate Pyrophosphohydrolase"/>
    <property type="match status" value="1"/>
</dbReference>
<dbReference type="PRINTS" id="PR00502">
    <property type="entry name" value="NUDIXFAMILY"/>
</dbReference>
<evidence type="ECO:0000256" key="5">
    <source>
        <dbReference type="ARBA" id="ARBA00022723"/>
    </source>
</evidence>
<dbReference type="GO" id="GO:0008413">
    <property type="term" value="F:8-oxo-7,8-dihydroguanosine triphosphate pyrophosphatase activity"/>
    <property type="evidence" value="ECO:0007669"/>
    <property type="project" value="TreeGrafter"/>
</dbReference>
<protein>
    <recommendedName>
        <fullName evidence="13">8-oxo-dGTP diphosphatase</fullName>
        <ecNumber evidence="12">3.6.1.55</ecNumber>
    </recommendedName>
    <alternativeName>
        <fullName evidence="16">7,8-dihydro-8-oxoguanine-triphosphatase</fullName>
    </alternativeName>
    <alternativeName>
        <fullName evidence="15">Mutator protein MutT</fullName>
    </alternativeName>
    <alternativeName>
        <fullName evidence="14">dGTP pyrophosphohydrolase</fullName>
    </alternativeName>
</protein>
<keyword evidence="7" id="KW-0378">Hydrolase</keyword>
<sequence>MFLLAKPYLRNVIKVTCAIIVNANGLVFAAQRSATMSLPLKWEFPGGKIEPGETAEASLIREIKEELHVDVEILKALPVNTHQYPNVSIQLIPFVCRITSGQIVLKEHFDFKWLHKDELLALDWAEADVAVVEYYIEYNNIN</sequence>
<accession>A0A1G8HSP6</accession>
<dbReference type="GO" id="GO:0035539">
    <property type="term" value="F:8-oxo-7,8-dihydrodeoxyguanosine triphosphate pyrophosphatase activity"/>
    <property type="evidence" value="ECO:0007669"/>
    <property type="project" value="UniProtKB-EC"/>
</dbReference>
<keyword evidence="5" id="KW-0479">Metal-binding</keyword>
<evidence type="ECO:0000256" key="11">
    <source>
        <dbReference type="ARBA" id="ARBA00036904"/>
    </source>
</evidence>
<dbReference type="PROSITE" id="PS51462">
    <property type="entry name" value="NUDIX"/>
    <property type="match status" value="1"/>
</dbReference>
<keyword evidence="6" id="KW-0227">DNA damage</keyword>
<evidence type="ECO:0000256" key="8">
    <source>
        <dbReference type="ARBA" id="ARBA00022842"/>
    </source>
</evidence>
<dbReference type="EMBL" id="FNCG01000016">
    <property type="protein sequence ID" value="SDI09678.1"/>
    <property type="molecule type" value="Genomic_DNA"/>
</dbReference>
<gene>
    <name evidence="18" type="ORF">SAMN05192573_11619</name>
</gene>
<dbReference type="Proteomes" id="UP000199705">
    <property type="component" value="Unassembled WGS sequence"/>
</dbReference>
<evidence type="ECO:0000256" key="16">
    <source>
        <dbReference type="ARBA" id="ARBA00042798"/>
    </source>
</evidence>
<reference evidence="19" key="1">
    <citation type="submission" date="2016-10" db="EMBL/GenBank/DDBJ databases">
        <authorList>
            <person name="Varghese N."/>
            <person name="Submissions S."/>
        </authorList>
    </citation>
    <scope>NUCLEOTIDE SEQUENCE [LARGE SCALE GENOMIC DNA]</scope>
    <source>
        <strain evidence="19">Gh-67</strain>
    </source>
</reference>
<evidence type="ECO:0000259" key="17">
    <source>
        <dbReference type="PROSITE" id="PS51462"/>
    </source>
</evidence>
<dbReference type="PANTHER" id="PTHR47707:SF1">
    <property type="entry name" value="NUDIX HYDROLASE FAMILY PROTEIN"/>
    <property type="match status" value="1"/>
</dbReference>
<dbReference type="InterPro" id="IPR047127">
    <property type="entry name" value="MutT-like"/>
</dbReference>
<evidence type="ECO:0000256" key="6">
    <source>
        <dbReference type="ARBA" id="ARBA00022763"/>
    </source>
</evidence>
<dbReference type="SUPFAM" id="SSF55811">
    <property type="entry name" value="Nudix"/>
    <property type="match status" value="1"/>
</dbReference>
<comment type="cofactor">
    <cofactor evidence="1">
        <name>Mg(2+)</name>
        <dbReference type="ChEBI" id="CHEBI:18420"/>
    </cofactor>
</comment>
<name>A0A1G8HSP6_9SPHI</name>
<proteinExistence type="inferred from homology"/>
<keyword evidence="4" id="KW-0235">DNA replication</keyword>
<evidence type="ECO:0000313" key="19">
    <source>
        <dbReference type="Proteomes" id="UP000199705"/>
    </source>
</evidence>
<evidence type="ECO:0000256" key="15">
    <source>
        <dbReference type="ARBA" id="ARBA00041979"/>
    </source>
</evidence>
<dbReference type="AlphaFoldDB" id="A0A1G8HSP6"/>
<comment type="similarity">
    <text evidence="2">Belongs to the Nudix hydrolase family.</text>
</comment>
<dbReference type="EC" id="3.6.1.55" evidence="12"/>
<dbReference type="PANTHER" id="PTHR47707">
    <property type="entry name" value="8-OXO-DGTP DIPHOSPHATASE"/>
    <property type="match status" value="1"/>
</dbReference>
<keyword evidence="8" id="KW-0460">Magnesium</keyword>
<evidence type="ECO:0000256" key="9">
    <source>
        <dbReference type="ARBA" id="ARBA00023204"/>
    </source>
</evidence>
<evidence type="ECO:0000256" key="3">
    <source>
        <dbReference type="ARBA" id="ARBA00022457"/>
    </source>
</evidence>